<feature type="domain" description="Mechanosensitive ion channel MscS" evidence="8">
    <location>
        <begin position="106"/>
        <end position="172"/>
    </location>
</feature>
<dbReference type="RefSeq" id="WP_039138896.1">
    <property type="nucleotide sequence ID" value="NZ_JSVC01000009.1"/>
</dbReference>
<evidence type="ECO:0000313" key="9">
    <source>
        <dbReference type="EMBL" id="KIC94892.1"/>
    </source>
</evidence>
<dbReference type="PANTHER" id="PTHR30221">
    <property type="entry name" value="SMALL-CONDUCTANCE MECHANOSENSITIVE CHANNEL"/>
    <property type="match status" value="1"/>
</dbReference>
<dbReference type="InterPro" id="IPR011066">
    <property type="entry name" value="MscS_channel_C_sf"/>
</dbReference>
<feature type="transmembrane region" description="Helical" evidence="7">
    <location>
        <begin position="20"/>
        <end position="37"/>
    </location>
</feature>
<evidence type="ECO:0000259" key="8">
    <source>
        <dbReference type="Pfam" id="PF00924"/>
    </source>
</evidence>
<gene>
    <name evidence="9" type="ORF">OI18_08245</name>
</gene>
<accession>A0A0C1L475</accession>
<feature type="transmembrane region" description="Helical" evidence="7">
    <location>
        <begin position="57"/>
        <end position="81"/>
    </location>
</feature>
<keyword evidence="5 7" id="KW-1133">Transmembrane helix</keyword>
<evidence type="ECO:0000256" key="6">
    <source>
        <dbReference type="ARBA" id="ARBA00023136"/>
    </source>
</evidence>
<dbReference type="STRING" id="1349421.OI18_08245"/>
<keyword evidence="10" id="KW-1185">Reference proteome</keyword>
<organism evidence="9 10">
    <name type="scientific">Flavihumibacter solisilvae</name>
    <dbReference type="NCBI Taxonomy" id="1349421"/>
    <lineage>
        <taxon>Bacteria</taxon>
        <taxon>Pseudomonadati</taxon>
        <taxon>Bacteroidota</taxon>
        <taxon>Chitinophagia</taxon>
        <taxon>Chitinophagales</taxon>
        <taxon>Chitinophagaceae</taxon>
        <taxon>Flavihumibacter</taxon>
    </lineage>
</organism>
<evidence type="ECO:0000313" key="10">
    <source>
        <dbReference type="Proteomes" id="UP000031408"/>
    </source>
</evidence>
<sequence>MEWNWEKFWQRASDWAVTHLPLYALAIVLLFVGFWLIKLFNNWLRERFQKRKFNPSLVYFLQNLIVIALQVMLVISVFNIAGIRLTFMTAIIAGFSVAAGLALSGTLQNFMCGILLLVLRPFRVGDVIVTQGSEGEVKSIQLFYTIILTFDNKTIIIPNGKLSNEVVINLSRQGRRRIDIDLKFPYSKDFNEVKAVLEKTIAENADILKQPPHKVGVADLEADKYVCRLELWINAHDYPKLQLQLFEEILRDLKSKGLV</sequence>
<dbReference type="InterPro" id="IPR023408">
    <property type="entry name" value="MscS_beta-dom_sf"/>
</dbReference>
<dbReference type="Gene3D" id="1.10.287.1260">
    <property type="match status" value="1"/>
</dbReference>
<proteinExistence type="inferred from homology"/>
<dbReference type="Pfam" id="PF00924">
    <property type="entry name" value="MS_channel_2nd"/>
    <property type="match status" value="1"/>
</dbReference>
<evidence type="ECO:0000256" key="7">
    <source>
        <dbReference type="SAM" id="Phobius"/>
    </source>
</evidence>
<dbReference type="GO" id="GO:0008381">
    <property type="term" value="F:mechanosensitive monoatomic ion channel activity"/>
    <property type="evidence" value="ECO:0007669"/>
    <property type="project" value="InterPro"/>
</dbReference>
<keyword evidence="6 7" id="KW-0472">Membrane</keyword>
<dbReference type="EMBL" id="JSVC01000009">
    <property type="protein sequence ID" value="KIC94892.1"/>
    <property type="molecule type" value="Genomic_DNA"/>
</dbReference>
<dbReference type="OrthoDB" id="9809206at2"/>
<feature type="transmembrane region" description="Helical" evidence="7">
    <location>
        <begin position="87"/>
        <end position="119"/>
    </location>
</feature>
<name>A0A0C1L475_9BACT</name>
<dbReference type="InterPro" id="IPR006685">
    <property type="entry name" value="MscS_channel_2nd"/>
</dbReference>
<comment type="subcellular location">
    <subcellularLocation>
        <location evidence="1">Cell membrane</location>
        <topology evidence="1">Multi-pass membrane protein</topology>
    </subcellularLocation>
</comment>
<dbReference type="Gene3D" id="3.30.70.100">
    <property type="match status" value="1"/>
</dbReference>
<keyword evidence="3" id="KW-1003">Cell membrane</keyword>
<dbReference type="InterPro" id="IPR010920">
    <property type="entry name" value="LSM_dom_sf"/>
</dbReference>
<evidence type="ECO:0000256" key="4">
    <source>
        <dbReference type="ARBA" id="ARBA00022692"/>
    </source>
</evidence>
<dbReference type="SUPFAM" id="SSF82861">
    <property type="entry name" value="Mechanosensitive channel protein MscS (YggB), transmembrane region"/>
    <property type="match status" value="1"/>
</dbReference>
<dbReference type="Gene3D" id="2.30.30.60">
    <property type="match status" value="1"/>
</dbReference>
<dbReference type="GO" id="GO:0005886">
    <property type="term" value="C:plasma membrane"/>
    <property type="evidence" value="ECO:0007669"/>
    <property type="project" value="UniProtKB-SubCell"/>
</dbReference>
<dbReference type="InterPro" id="IPR011014">
    <property type="entry name" value="MscS_channel_TM-2"/>
</dbReference>
<evidence type="ECO:0000256" key="5">
    <source>
        <dbReference type="ARBA" id="ARBA00022989"/>
    </source>
</evidence>
<comment type="caution">
    <text evidence="9">The sequence shown here is derived from an EMBL/GenBank/DDBJ whole genome shotgun (WGS) entry which is preliminary data.</text>
</comment>
<dbReference type="AlphaFoldDB" id="A0A0C1L475"/>
<dbReference type="PANTHER" id="PTHR30221:SF1">
    <property type="entry name" value="SMALL-CONDUCTANCE MECHANOSENSITIVE CHANNEL"/>
    <property type="match status" value="1"/>
</dbReference>
<evidence type="ECO:0000256" key="2">
    <source>
        <dbReference type="ARBA" id="ARBA00008017"/>
    </source>
</evidence>
<comment type="similarity">
    <text evidence="2">Belongs to the MscS (TC 1.A.23) family.</text>
</comment>
<dbReference type="SUPFAM" id="SSF50182">
    <property type="entry name" value="Sm-like ribonucleoproteins"/>
    <property type="match status" value="1"/>
</dbReference>
<protein>
    <recommendedName>
        <fullName evidence="8">Mechanosensitive ion channel MscS domain-containing protein</fullName>
    </recommendedName>
</protein>
<dbReference type="Proteomes" id="UP000031408">
    <property type="component" value="Unassembled WGS sequence"/>
</dbReference>
<evidence type="ECO:0000256" key="1">
    <source>
        <dbReference type="ARBA" id="ARBA00004651"/>
    </source>
</evidence>
<keyword evidence="4 7" id="KW-0812">Transmembrane</keyword>
<dbReference type="SUPFAM" id="SSF82689">
    <property type="entry name" value="Mechanosensitive channel protein MscS (YggB), C-terminal domain"/>
    <property type="match status" value="1"/>
</dbReference>
<reference evidence="9 10" key="1">
    <citation type="submission" date="2014-11" db="EMBL/GenBank/DDBJ databases">
        <title>Genome sequence of Flavihumibacter solisilvae 3-3.</title>
        <authorList>
            <person name="Zhou G."/>
            <person name="Li M."/>
            <person name="Wang G."/>
        </authorList>
    </citation>
    <scope>NUCLEOTIDE SEQUENCE [LARGE SCALE GENOMIC DNA]</scope>
    <source>
        <strain evidence="9 10">3-3</strain>
    </source>
</reference>
<evidence type="ECO:0000256" key="3">
    <source>
        <dbReference type="ARBA" id="ARBA00022475"/>
    </source>
</evidence>
<dbReference type="InterPro" id="IPR045275">
    <property type="entry name" value="MscS_archaea/bacteria_type"/>
</dbReference>